<dbReference type="Gene3D" id="1.20.1290.10">
    <property type="entry name" value="AhpD-like"/>
    <property type="match status" value="1"/>
</dbReference>
<evidence type="ECO:0000313" key="2">
    <source>
        <dbReference type="Proteomes" id="UP001139226"/>
    </source>
</evidence>
<dbReference type="SUPFAM" id="SSF69118">
    <property type="entry name" value="AhpD-like"/>
    <property type="match status" value="1"/>
</dbReference>
<gene>
    <name evidence="1" type="ORF">ML462_04550</name>
</gene>
<sequence>MTEEKKLPIHTIESAPEKSKDLLEDSKKTNGFVPNLHGVLAESPELLKAYKTLHELFSKSSFNKDELTVVWQTINVEHECHYCVPAHTAIAKMMKVDDEITDALRDKTELPSEKLEILRETTLALTRNRGNISSQELDKFYGAGYSQRNLLDIILGLSQKVISNYTNHIAKTPLDEGFEKFEWK</sequence>
<dbReference type="Proteomes" id="UP001139226">
    <property type="component" value="Unassembled WGS sequence"/>
</dbReference>
<evidence type="ECO:0000313" key="1">
    <source>
        <dbReference type="EMBL" id="MCH4822435.1"/>
    </source>
</evidence>
<keyword evidence="2" id="KW-1185">Reference proteome</keyword>
<comment type="caution">
    <text evidence="1">The sequence shown here is derived from an EMBL/GenBank/DDBJ whole genome shotgun (WGS) entry which is preliminary data.</text>
</comment>
<name>A0A9X1V1E8_9FLAO</name>
<dbReference type="RefSeq" id="WP_240712564.1">
    <property type="nucleotide sequence ID" value="NZ_JAKVTV010000001.1"/>
</dbReference>
<dbReference type="PANTHER" id="PTHR35446">
    <property type="entry name" value="SI:CH211-175M2.5"/>
    <property type="match status" value="1"/>
</dbReference>
<dbReference type="EMBL" id="JAKVTV010000001">
    <property type="protein sequence ID" value="MCH4822435.1"/>
    <property type="molecule type" value="Genomic_DNA"/>
</dbReference>
<organism evidence="1 2">
    <name type="scientific">Christiangramia lutea</name>
    <dbReference type="NCBI Taxonomy" id="1607951"/>
    <lineage>
        <taxon>Bacteria</taxon>
        <taxon>Pseudomonadati</taxon>
        <taxon>Bacteroidota</taxon>
        <taxon>Flavobacteriia</taxon>
        <taxon>Flavobacteriales</taxon>
        <taxon>Flavobacteriaceae</taxon>
        <taxon>Christiangramia</taxon>
    </lineage>
</organism>
<dbReference type="InterPro" id="IPR029032">
    <property type="entry name" value="AhpD-like"/>
</dbReference>
<accession>A0A9X1V1E8</accession>
<dbReference type="AlphaFoldDB" id="A0A9X1V1E8"/>
<proteinExistence type="predicted"/>
<dbReference type="PANTHER" id="PTHR35446:SF3">
    <property type="entry name" value="CMD DOMAIN-CONTAINING PROTEIN"/>
    <property type="match status" value="1"/>
</dbReference>
<protein>
    <submittedName>
        <fullName evidence="1">Carboxymuconolactone decarboxylase family protein</fullName>
    </submittedName>
</protein>
<reference evidence="1" key="1">
    <citation type="submission" date="2022-03" db="EMBL/GenBank/DDBJ databases">
        <title>Gramella crocea sp. nov., isolated from activated sludge of a seafood processing plant.</title>
        <authorList>
            <person name="Zhang X."/>
        </authorList>
    </citation>
    <scope>NUCLEOTIDE SEQUENCE</scope>
    <source>
        <strain evidence="1">YJ019</strain>
    </source>
</reference>